<keyword evidence="3" id="KW-1185">Reference proteome</keyword>
<dbReference type="Gene3D" id="3.30.750.140">
    <property type="match status" value="1"/>
</dbReference>
<dbReference type="InterPro" id="IPR038610">
    <property type="entry name" value="FliK-like_C_sf"/>
</dbReference>
<feature type="domain" description="Flagellar hook-length control protein-like C-terminal" evidence="1">
    <location>
        <begin position="129"/>
        <end position="205"/>
    </location>
</feature>
<reference evidence="2" key="1">
    <citation type="journal article" date="2022" name="Int. J. Syst. Evol. Microbiol.">
        <title>Pseudomonas aegrilactucae sp. nov. and Pseudomonas morbosilactucae sp. nov., pathogens causing bacterial rot of lettuce in Japan.</title>
        <authorList>
            <person name="Sawada H."/>
            <person name="Fujikawa T."/>
            <person name="Satou M."/>
        </authorList>
    </citation>
    <scope>NUCLEOTIDE SEQUENCE</scope>
    <source>
        <strain evidence="2">0166_1</strain>
    </source>
</reference>
<proteinExistence type="predicted"/>
<name>A0A9E6XTX7_9ACTN</name>
<accession>A0A9E6XTX7</accession>
<dbReference type="RefSeq" id="WP_259313390.1">
    <property type="nucleotide sequence ID" value="NZ_CP087164.1"/>
</dbReference>
<protein>
    <recommendedName>
        <fullName evidence="1">Flagellar hook-length control protein-like C-terminal domain-containing protein</fullName>
    </recommendedName>
</protein>
<dbReference type="AlphaFoldDB" id="A0A9E6XTX7"/>
<evidence type="ECO:0000259" key="1">
    <source>
        <dbReference type="Pfam" id="PF02120"/>
    </source>
</evidence>
<gene>
    <name evidence="2" type="ORF">DSM104329_00061</name>
</gene>
<evidence type="ECO:0000313" key="2">
    <source>
        <dbReference type="EMBL" id="UGS33696.1"/>
    </source>
</evidence>
<evidence type="ECO:0000313" key="3">
    <source>
        <dbReference type="Proteomes" id="UP001162834"/>
    </source>
</evidence>
<dbReference type="InterPro" id="IPR021136">
    <property type="entry name" value="Flagellar_hook_control-like_C"/>
</dbReference>
<sequence>MAGVGVDLVLLRGLMPEVPVRAGDVLPARVLGQGMLSLAGVRVVARLPEGLPEGARLRLRVQEAGSERIVLRVVGEPEAAGAPPQQAAAAVTPATGDPLAAAIRAGLVVALPGGALARLFIDPDDVRAAARGGGGPSRVTLRYEAAAIGRVDIALEITPGAVAGTVHAPSGAAAERLRGSAADLRAALAAATGRPASVSVRERGESVDLRA</sequence>
<dbReference type="Proteomes" id="UP001162834">
    <property type="component" value="Chromosome"/>
</dbReference>
<organism evidence="2 3">
    <name type="scientific">Capillimicrobium parvum</name>
    <dbReference type="NCBI Taxonomy" id="2884022"/>
    <lineage>
        <taxon>Bacteria</taxon>
        <taxon>Bacillati</taxon>
        <taxon>Actinomycetota</taxon>
        <taxon>Thermoleophilia</taxon>
        <taxon>Solirubrobacterales</taxon>
        <taxon>Capillimicrobiaceae</taxon>
        <taxon>Capillimicrobium</taxon>
    </lineage>
</organism>
<dbReference type="KEGG" id="sbae:DSM104329_00061"/>
<dbReference type="EMBL" id="CP087164">
    <property type="protein sequence ID" value="UGS33696.1"/>
    <property type="molecule type" value="Genomic_DNA"/>
</dbReference>
<dbReference type="Pfam" id="PF02120">
    <property type="entry name" value="Flg_hook"/>
    <property type="match status" value="1"/>
</dbReference>